<feature type="compositionally biased region" description="Basic and acidic residues" evidence="1">
    <location>
        <begin position="45"/>
        <end position="57"/>
    </location>
</feature>
<dbReference type="Proteomes" id="UP000254797">
    <property type="component" value="Unassembled WGS sequence"/>
</dbReference>
<dbReference type="Gene3D" id="3.10.50.90">
    <property type="match status" value="1"/>
</dbReference>
<feature type="compositionally biased region" description="Basic and acidic residues" evidence="1">
    <location>
        <begin position="26"/>
        <end position="37"/>
    </location>
</feature>
<dbReference type="InterPro" id="IPR023832">
    <property type="entry name" value="His_triad_protein"/>
</dbReference>
<protein>
    <submittedName>
        <fullName evidence="2">Histidine triad protein</fullName>
    </submittedName>
</protein>
<feature type="region of interest" description="Disordered" evidence="1">
    <location>
        <begin position="26"/>
        <end position="57"/>
    </location>
</feature>
<name>A0A380JTE4_STRDY</name>
<dbReference type="EMBL" id="UHFG01000004">
    <property type="protein sequence ID" value="SUN48747.1"/>
    <property type="molecule type" value="Genomic_DNA"/>
</dbReference>
<dbReference type="Pfam" id="PF04270">
    <property type="entry name" value="Strep_his_triad"/>
    <property type="match status" value="1"/>
</dbReference>
<evidence type="ECO:0000313" key="2">
    <source>
        <dbReference type="EMBL" id="SUN48747.1"/>
    </source>
</evidence>
<accession>A0A380JTE4</accession>
<organism evidence="2 3">
    <name type="scientific">Streptococcus dysgalactiae subsp. dysgalactiae</name>
    <dbReference type="NCBI Taxonomy" id="99822"/>
    <lineage>
        <taxon>Bacteria</taxon>
        <taxon>Bacillati</taxon>
        <taxon>Bacillota</taxon>
        <taxon>Bacilli</taxon>
        <taxon>Lactobacillales</taxon>
        <taxon>Streptococcaceae</taxon>
        <taxon>Streptococcus</taxon>
    </lineage>
</organism>
<evidence type="ECO:0000256" key="1">
    <source>
        <dbReference type="SAM" id="MobiDB-lite"/>
    </source>
</evidence>
<proteinExistence type="predicted"/>
<reference evidence="2 3" key="1">
    <citation type="submission" date="2018-06" db="EMBL/GenBank/DDBJ databases">
        <authorList>
            <consortium name="Pathogen Informatics"/>
            <person name="Doyle S."/>
        </authorList>
    </citation>
    <scope>NUCLEOTIDE SEQUENCE [LARGE SCALE GENOMIC DNA]</scope>
    <source>
        <strain evidence="2 3">NCTC4670</strain>
    </source>
</reference>
<sequence>MNKRINVTIVLAVILCGLTACKPQSMEDTKPKNDQSHKTSHKSHEKVLKDDSDKTPAEIDQKEGIAAEQIVVSISDDGFVTSHGDHYHFYNGEVPFDSLLSTELLAPEDYQFDNSHVISDIQNGYILKVGETYYVYLKDQNHRDNLRTVSEE</sequence>
<dbReference type="RefSeq" id="WP_115245894.1">
    <property type="nucleotide sequence ID" value="NZ_JAIEZZ010000035.1"/>
</dbReference>
<dbReference type="NCBIfam" id="TIGR01363">
    <property type="entry name" value="strep_his_triad"/>
    <property type="match status" value="1"/>
</dbReference>
<gene>
    <name evidence="2" type="primary">htpA</name>
    <name evidence="2" type="ORF">NCTC4670_00674</name>
</gene>
<dbReference type="InterPro" id="IPR006270">
    <property type="entry name" value="Strep_his_triad_rpt"/>
</dbReference>
<evidence type="ECO:0000313" key="3">
    <source>
        <dbReference type="Proteomes" id="UP000254797"/>
    </source>
</evidence>
<dbReference type="AlphaFoldDB" id="A0A380JTE4"/>
<dbReference type="PROSITE" id="PS51257">
    <property type="entry name" value="PROKAR_LIPOPROTEIN"/>
    <property type="match status" value="1"/>
</dbReference>